<dbReference type="InterPro" id="IPR053191">
    <property type="entry name" value="DcsG_Biosynth_Enzyme"/>
</dbReference>
<gene>
    <name evidence="2" type="ORF">EQG68_11120</name>
</gene>
<dbReference type="PANTHER" id="PTHR39217:SF1">
    <property type="entry name" value="GLUTATHIONE SYNTHETASE"/>
    <property type="match status" value="1"/>
</dbReference>
<dbReference type="Proteomes" id="UP000289734">
    <property type="component" value="Unassembled WGS sequence"/>
</dbReference>
<name>A0A4Q1KM57_9FLAO</name>
<dbReference type="Gene3D" id="3.30.470.20">
    <property type="entry name" value="ATP-grasp fold, B domain"/>
    <property type="match status" value="1"/>
</dbReference>
<dbReference type="GO" id="GO:0004363">
    <property type="term" value="F:glutathione synthase activity"/>
    <property type="evidence" value="ECO:0007669"/>
    <property type="project" value="InterPro"/>
</dbReference>
<protein>
    <recommendedName>
        <fullName evidence="1">Prokaryotic glutathione synthetase ATP-binding domain-containing protein</fullName>
    </recommendedName>
</protein>
<accession>A0A4Q1KM57</accession>
<dbReference type="EMBL" id="SBKQ01000011">
    <property type="protein sequence ID" value="RXR30605.1"/>
    <property type="molecule type" value="Genomic_DNA"/>
</dbReference>
<reference evidence="3" key="1">
    <citation type="submission" date="2019-01" db="EMBL/GenBank/DDBJ databases">
        <title>Cytophagaceae bacterium strain CAR-16.</title>
        <authorList>
            <person name="Chen W.-M."/>
        </authorList>
    </citation>
    <scope>NUCLEOTIDE SEQUENCE [LARGE SCALE GENOMIC DNA]</scope>
    <source>
        <strain evidence="3">ICH-30</strain>
    </source>
</reference>
<dbReference type="RefSeq" id="WP_129464961.1">
    <property type="nucleotide sequence ID" value="NZ_SBKQ01000011.1"/>
</dbReference>
<feature type="domain" description="Prokaryotic glutathione synthetase ATP-binding" evidence="1">
    <location>
        <begin position="118"/>
        <end position="260"/>
    </location>
</feature>
<dbReference type="GO" id="GO:0005524">
    <property type="term" value="F:ATP binding"/>
    <property type="evidence" value="ECO:0007669"/>
    <property type="project" value="InterPro"/>
</dbReference>
<organism evidence="2 3">
    <name type="scientific">Flavobacterium piscinae</name>
    <dbReference type="NCBI Taxonomy" id="2506424"/>
    <lineage>
        <taxon>Bacteria</taxon>
        <taxon>Pseudomonadati</taxon>
        <taxon>Bacteroidota</taxon>
        <taxon>Flavobacteriia</taxon>
        <taxon>Flavobacteriales</taxon>
        <taxon>Flavobacteriaceae</taxon>
        <taxon>Flavobacterium</taxon>
    </lineage>
</organism>
<comment type="caution">
    <text evidence="2">The sequence shown here is derived from an EMBL/GenBank/DDBJ whole genome shotgun (WGS) entry which is preliminary data.</text>
</comment>
<sequence>MKIGILTCARLPELLPSDQKLIPLFAKENVFAKAVIWDDISVDWSEFDALIFRNTWDYYQKETAFNSWLDKIESLGIKTFNPISVIQQNKHKFYLKELEKEGILILPTIFLEKNSTSNLYDLIPESWEKIVIKPAFSAGSYLTKLIDRSELTSIQTEFKEHFATKDFLLQEFRPEIKELGETSFIFFNGKFSHAVNKKPVENDFRVQIQYGGKYTLIQPNDDLLHQAELVLSKIPEQMLYARVDGIVIDNKLHLMEIELIEPDLYFDLAKGARERFVECFLKVTEKLRF</sequence>
<evidence type="ECO:0000313" key="3">
    <source>
        <dbReference type="Proteomes" id="UP000289734"/>
    </source>
</evidence>
<dbReference type="Pfam" id="PF02955">
    <property type="entry name" value="GSH-S_ATP"/>
    <property type="match status" value="1"/>
</dbReference>
<dbReference type="OrthoDB" id="3373978at2"/>
<dbReference type="AlphaFoldDB" id="A0A4Q1KM57"/>
<proteinExistence type="predicted"/>
<keyword evidence="3" id="KW-1185">Reference proteome</keyword>
<dbReference type="InterPro" id="IPR004218">
    <property type="entry name" value="GSHS_ATP-bd"/>
</dbReference>
<dbReference type="PANTHER" id="PTHR39217">
    <property type="match status" value="1"/>
</dbReference>
<evidence type="ECO:0000313" key="2">
    <source>
        <dbReference type="EMBL" id="RXR30605.1"/>
    </source>
</evidence>
<dbReference type="SUPFAM" id="SSF56059">
    <property type="entry name" value="Glutathione synthetase ATP-binding domain-like"/>
    <property type="match status" value="1"/>
</dbReference>
<evidence type="ECO:0000259" key="1">
    <source>
        <dbReference type="Pfam" id="PF02955"/>
    </source>
</evidence>